<protein>
    <recommendedName>
        <fullName evidence="4">DUF4760 domain-containing protein</fullName>
    </recommendedName>
</protein>
<keyword evidence="1" id="KW-0472">Membrane</keyword>
<dbReference type="RefSeq" id="WP_259537358.1">
    <property type="nucleotide sequence ID" value="NZ_JANLCJ010000001.1"/>
</dbReference>
<accession>A0ABT2GZI0</accession>
<keyword evidence="1" id="KW-1133">Transmembrane helix</keyword>
<reference evidence="2" key="1">
    <citation type="submission" date="2022-08" db="EMBL/GenBank/DDBJ databases">
        <authorList>
            <person name="Deng Y."/>
            <person name="Han X.-F."/>
            <person name="Zhang Y.-Q."/>
        </authorList>
    </citation>
    <scope>NUCLEOTIDE SEQUENCE</scope>
    <source>
        <strain evidence="2">CPCC 203386</strain>
    </source>
</reference>
<dbReference type="Proteomes" id="UP001165586">
    <property type="component" value="Unassembled WGS sequence"/>
</dbReference>
<evidence type="ECO:0000256" key="1">
    <source>
        <dbReference type="SAM" id="Phobius"/>
    </source>
</evidence>
<evidence type="ECO:0000313" key="3">
    <source>
        <dbReference type="Proteomes" id="UP001165586"/>
    </source>
</evidence>
<evidence type="ECO:0008006" key="4">
    <source>
        <dbReference type="Google" id="ProtNLM"/>
    </source>
</evidence>
<sequence length="215" mass="23991">MRRIPLSVVFVACAFLLSLTILAFVGIRTSSDWSTFVPDLITGVVGAGAIASLIAWVQHSSDVRRARSDRVTAAYERLLEAIAELRKTDLSPSNEISALNTLGTRMIQFTEVVSTRDDELSGWLEAERQLGLFYAQQGTNSLQAAGQVSVDTHLDLIAPYLRWTAELGNNVRFWRTGKLSAAEMSEQAKKIESKLRRENAWREDALPWRQKLADP</sequence>
<organism evidence="2 3">
    <name type="scientific">Herbiconiux daphne</name>
    <dbReference type="NCBI Taxonomy" id="2970914"/>
    <lineage>
        <taxon>Bacteria</taxon>
        <taxon>Bacillati</taxon>
        <taxon>Actinomycetota</taxon>
        <taxon>Actinomycetes</taxon>
        <taxon>Micrococcales</taxon>
        <taxon>Microbacteriaceae</taxon>
        <taxon>Herbiconiux</taxon>
    </lineage>
</organism>
<comment type="caution">
    <text evidence="2">The sequence shown here is derived from an EMBL/GenBank/DDBJ whole genome shotgun (WGS) entry which is preliminary data.</text>
</comment>
<proteinExistence type="predicted"/>
<keyword evidence="1" id="KW-0812">Transmembrane</keyword>
<keyword evidence="3" id="KW-1185">Reference proteome</keyword>
<dbReference type="EMBL" id="JANLCJ010000001">
    <property type="protein sequence ID" value="MCS5732717.1"/>
    <property type="molecule type" value="Genomic_DNA"/>
</dbReference>
<evidence type="ECO:0000313" key="2">
    <source>
        <dbReference type="EMBL" id="MCS5732717.1"/>
    </source>
</evidence>
<feature type="transmembrane region" description="Helical" evidence="1">
    <location>
        <begin position="33"/>
        <end position="57"/>
    </location>
</feature>
<name>A0ABT2GZI0_9MICO</name>
<gene>
    <name evidence="2" type="ORF">N1032_03040</name>
</gene>